<reference evidence="2" key="1">
    <citation type="submission" date="2018-01" db="EMBL/GenBank/DDBJ databases">
        <title>An insight into the sialome of Amazonian anophelines.</title>
        <authorList>
            <person name="Ribeiro J.M."/>
            <person name="Scarpassa V."/>
            <person name="Calvo E."/>
        </authorList>
    </citation>
    <scope>NUCLEOTIDE SEQUENCE</scope>
</reference>
<accession>A0A2M4DBW9</accession>
<protein>
    <submittedName>
        <fullName evidence="2">Putative secreted protein</fullName>
    </submittedName>
</protein>
<name>A0A2M4DBW9_ANODA</name>
<sequence>MSFLFFFFWCVPNSLWHVDRVCACVRMCVRVCVWDRQTNGSHFVCDIPPRDIPIYRLPFPSPLPEANKTSKSQSAMPCHEGFFGCSLVVGGVLYHRLLPSNAQWCSVPFKRANTRGEMTSGNGGLLRRHTTPTGCSCCRGVVRV</sequence>
<keyword evidence="1" id="KW-0732">Signal</keyword>
<organism evidence="2">
    <name type="scientific">Anopheles darlingi</name>
    <name type="common">Mosquito</name>
    <dbReference type="NCBI Taxonomy" id="43151"/>
    <lineage>
        <taxon>Eukaryota</taxon>
        <taxon>Metazoa</taxon>
        <taxon>Ecdysozoa</taxon>
        <taxon>Arthropoda</taxon>
        <taxon>Hexapoda</taxon>
        <taxon>Insecta</taxon>
        <taxon>Pterygota</taxon>
        <taxon>Neoptera</taxon>
        <taxon>Endopterygota</taxon>
        <taxon>Diptera</taxon>
        <taxon>Nematocera</taxon>
        <taxon>Culicoidea</taxon>
        <taxon>Culicidae</taxon>
        <taxon>Anophelinae</taxon>
        <taxon>Anopheles</taxon>
    </lineage>
</organism>
<dbReference type="AlphaFoldDB" id="A0A2M4DBW9"/>
<evidence type="ECO:0000313" key="2">
    <source>
        <dbReference type="EMBL" id="MBW75045.1"/>
    </source>
</evidence>
<feature type="chain" id="PRO_5014889000" evidence="1">
    <location>
        <begin position="17"/>
        <end position="144"/>
    </location>
</feature>
<evidence type="ECO:0000256" key="1">
    <source>
        <dbReference type="SAM" id="SignalP"/>
    </source>
</evidence>
<proteinExistence type="predicted"/>
<feature type="signal peptide" evidence="1">
    <location>
        <begin position="1"/>
        <end position="16"/>
    </location>
</feature>
<dbReference type="EMBL" id="GGFL01010867">
    <property type="protein sequence ID" value="MBW75045.1"/>
    <property type="molecule type" value="Transcribed_RNA"/>
</dbReference>